<dbReference type="PANTHER" id="PTHR47354">
    <property type="entry name" value="NADH OXIDOREDUCTASE HCR"/>
    <property type="match status" value="1"/>
</dbReference>
<proteinExistence type="predicted"/>
<dbReference type="SUPFAM" id="SSF63380">
    <property type="entry name" value="Riboflavin synthase domain-like"/>
    <property type="match status" value="1"/>
</dbReference>
<dbReference type="GO" id="GO:0046872">
    <property type="term" value="F:metal ion binding"/>
    <property type="evidence" value="ECO:0007669"/>
    <property type="project" value="UniProtKB-KW"/>
</dbReference>
<dbReference type="SUPFAM" id="SSF54292">
    <property type="entry name" value="2Fe-2S ferredoxin-like"/>
    <property type="match status" value="1"/>
</dbReference>
<dbReference type="EMBL" id="BLKU01000005">
    <property type="protein sequence ID" value="GFG65476.1"/>
    <property type="molecule type" value="Genomic_DNA"/>
</dbReference>
<evidence type="ECO:0000256" key="5">
    <source>
        <dbReference type="ARBA" id="ARBA00023002"/>
    </source>
</evidence>
<dbReference type="InterPro" id="IPR017927">
    <property type="entry name" value="FAD-bd_FR_type"/>
</dbReference>
<evidence type="ECO:0000259" key="9">
    <source>
        <dbReference type="PROSITE" id="PS51384"/>
    </source>
</evidence>
<evidence type="ECO:0000256" key="3">
    <source>
        <dbReference type="ARBA" id="ARBA00022714"/>
    </source>
</evidence>
<dbReference type="InterPro" id="IPR001041">
    <property type="entry name" value="2Fe-2S_ferredoxin-type"/>
</dbReference>
<gene>
    <name evidence="13" type="ORF">I2456_00830</name>
    <name evidence="10" type="ORF">MKUB_00070</name>
    <name evidence="11" type="ORF">MKUB_29470</name>
    <name evidence="12" type="ORF">MKUB_29660</name>
</gene>
<dbReference type="EMBL" id="CP065047">
    <property type="protein sequence ID" value="QPI38167.1"/>
    <property type="molecule type" value="Genomic_DNA"/>
</dbReference>
<dbReference type="SUPFAM" id="SSF52343">
    <property type="entry name" value="Ferredoxin reductase-like, C-terminal NADP-linked domain"/>
    <property type="match status" value="1"/>
</dbReference>
<dbReference type="InterPro" id="IPR008333">
    <property type="entry name" value="Cbr1-like_FAD-bd_dom"/>
</dbReference>
<dbReference type="InterPro" id="IPR017938">
    <property type="entry name" value="Riboflavin_synthase-like_b-brl"/>
</dbReference>
<keyword evidence="14" id="KW-1185">Reference proteome</keyword>
<dbReference type="Gene3D" id="3.40.50.80">
    <property type="entry name" value="Nucleotide-binding domain of ferredoxin-NADP reductase (FNR) module"/>
    <property type="match status" value="1"/>
</dbReference>
<dbReference type="KEGG" id="mku:I2456_00830"/>
<evidence type="ECO:0000313" key="12">
    <source>
        <dbReference type="EMBL" id="GFG65476.1"/>
    </source>
</evidence>
<feature type="domain" description="FAD-binding FR-type" evidence="9">
    <location>
        <begin position="50"/>
        <end position="154"/>
    </location>
</feature>
<keyword evidence="2" id="KW-0285">Flavoprotein</keyword>
<dbReference type="PANTHER" id="PTHR47354:SF1">
    <property type="entry name" value="CARNITINE MONOOXYGENASE REDUCTASE SUBUNIT"/>
    <property type="match status" value="1"/>
</dbReference>
<dbReference type="GO" id="GO:0016491">
    <property type="term" value="F:oxidoreductase activity"/>
    <property type="evidence" value="ECO:0007669"/>
    <property type="project" value="UniProtKB-KW"/>
</dbReference>
<keyword evidence="5" id="KW-0560">Oxidoreductase</keyword>
<dbReference type="GO" id="GO:0051537">
    <property type="term" value="F:2 iron, 2 sulfur cluster binding"/>
    <property type="evidence" value="ECO:0007669"/>
    <property type="project" value="UniProtKB-KW"/>
</dbReference>
<name>A0AAX1JCC5_9MYCO</name>
<keyword evidence="7" id="KW-0411">Iron-sulfur</keyword>
<dbReference type="Pfam" id="PF00111">
    <property type="entry name" value="Fer2"/>
    <property type="match status" value="1"/>
</dbReference>
<accession>A0AAX1JCC5</accession>
<dbReference type="AlphaFoldDB" id="A0AAX1JCC5"/>
<evidence type="ECO:0000256" key="1">
    <source>
        <dbReference type="ARBA" id="ARBA00001974"/>
    </source>
</evidence>
<dbReference type="EMBL" id="BLKU01000004">
    <property type="protein sequence ID" value="GFG65457.1"/>
    <property type="molecule type" value="Genomic_DNA"/>
</dbReference>
<dbReference type="PRINTS" id="PR00409">
    <property type="entry name" value="PHDIOXRDTASE"/>
</dbReference>
<keyword evidence="3" id="KW-0001">2Fe-2S</keyword>
<reference evidence="10 14" key="1">
    <citation type="journal article" date="2019" name="Emerg. Microbes Infect.">
        <title>Comprehensive subspecies identification of 175 nontuberculous mycobacteria species based on 7547 genomic profiles.</title>
        <authorList>
            <person name="Matsumoto Y."/>
            <person name="Kinjo T."/>
            <person name="Motooka D."/>
            <person name="Nabeya D."/>
            <person name="Jung N."/>
            <person name="Uechi K."/>
            <person name="Horii T."/>
            <person name="Iida T."/>
            <person name="Fujita J."/>
            <person name="Nakamura S."/>
        </authorList>
    </citation>
    <scope>NUCLEOTIDE SEQUENCE [LARGE SCALE GENOMIC DNA]</scope>
    <source>
        <strain evidence="10 14">JCM 13573</strain>
    </source>
</reference>
<protein>
    <submittedName>
        <fullName evidence="10">Ferredoxin</fullName>
    </submittedName>
    <submittedName>
        <fullName evidence="13">Oxidoreductase</fullName>
    </submittedName>
</protein>
<evidence type="ECO:0000256" key="2">
    <source>
        <dbReference type="ARBA" id="ARBA00022630"/>
    </source>
</evidence>
<dbReference type="CDD" id="cd00207">
    <property type="entry name" value="fer2"/>
    <property type="match status" value="1"/>
</dbReference>
<dbReference type="CDD" id="cd06185">
    <property type="entry name" value="PDR_like"/>
    <property type="match status" value="1"/>
</dbReference>
<dbReference type="PROSITE" id="PS00197">
    <property type="entry name" value="2FE2S_FER_1"/>
    <property type="match status" value="1"/>
</dbReference>
<evidence type="ECO:0000313" key="14">
    <source>
        <dbReference type="Proteomes" id="UP000465306"/>
    </source>
</evidence>
<reference evidence="13" key="3">
    <citation type="submission" date="2020-11" db="EMBL/GenBank/DDBJ databases">
        <title>Intraspecies plasmid and genomic variation of Mycobacterium kubicae revealed by the complete genome sequences of two clinical isolates.</title>
        <authorList>
            <person name="Hendrix J.R."/>
            <person name="Epperson L.E."/>
            <person name="Honda J.R."/>
            <person name="Strong M."/>
        </authorList>
    </citation>
    <scope>NUCLEOTIDE SEQUENCE</scope>
    <source>
        <strain evidence="13">JCM 13573</strain>
    </source>
</reference>
<dbReference type="InterPro" id="IPR039261">
    <property type="entry name" value="FNR_nucleotide-bd"/>
</dbReference>
<evidence type="ECO:0000313" key="13">
    <source>
        <dbReference type="EMBL" id="QPI38167.1"/>
    </source>
</evidence>
<evidence type="ECO:0000259" key="8">
    <source>
        <dbReference type="PROSITE" id="PS51085"/>
    </source>
</evidence>
<dbReference type="InterPro" id="IPR006058">
    <property type="entry name" value="2Fe2S_fd_BS"/>
</dbReference>
<dbReference type="InterPro" id="IPR050415">
    <property type="entry name" value="MRET"/>
</dbReference>
<dbReference type="InterPro" id="IPR012675">
    <property type="entry name" value="Beta-grasp_dom_sf"/>
</dbReference>
<evidence type="ECO:0000256" key="4">
    <source>
        <dbReference type="ARBA" id="ARBA00022723"/>
    </source>
</evidence>
<comment type="cofactor">
    <cofactor evidence="1">
        <name>FAD</name>
        <dbReference type="ChEBI" id="CHEBI:57692"/>
    </cofactor>
</comment>
<dbReference type="InterPro" id="IPR036010">
    <property type="entry name" value="2Fe-2S_ferredoxin-like_sf"/>
</dbReference>
<evidence type="ECO:0000313" key="15">
    <source>
        <dbReference type="Proteomes" id="UP000663583"/>
    </source>
</evidence>
<keyword evidence="4" id="KW-0479">Metal-binding</keyword>
<dbReference type="Proteomes" id="UP000465306">
    <property type="component" value="Unassembled WGS sequence"/>
</dbReference>
<keyword evidence="6" id="KW-0408">Iron</keyword>
<feature type="domain" description="2Fe-2S ferredoxin-type" evidence="8">
    <location>
        <begin position="282"/>
        <end position="366"/>
    </location>
</feature>
<evidence type="ECO:0000256" key="6">
    <source>
        <dbReference type="ARBA" id="ARBA00023004"/>
    </source>
</evidence>
<dbReference type="Gene3D" id="2.40.30.10">
    <property type="entry name" value="Translation factors"/>
    <property type="match status" value="1"/>
</dbReference>
<sequence length="366" mass="39156">MAADNAARPKRTEKSGRLLNMLTGSFGAALSCVWALSGSIRVPPELAEQKRTQVLTVVDRRIVAQDADVVALTLAAIDGQPLPHWFPGAHIEVHLPSGRVRQYSLCGAPDNRDSYRIAVRRITAGGGGSMEMHDDMRVGAMVTTEGPRNGFPLSLPGHGSTMQHLRFIAGGIGVTPILPMLAKAEAVGVNWSMLYAGRSADSMPFLDELVRYGDRVVVRTDNVHGTPTAADLLGDCPDGTAVYACGPAPMLTAIRTALAGRRQVELHFERFAAPPVIDGEECRVSIASTGMIVDVGADETVLAALQRAAVPVRYSCHQGFCGLCRTRVLDGTVDHRDTLLTEDERGEAMLLCRSRGRKGAVLGLDL</sequence>
<evidence type="ECO:0000256" key="7">
    <source>
        <dbReference type="ARBA" id="ARBA00023014"/>
    </source>
</evidence>
<evidence type="ECO:0000313" key="10">
    <source>
        <dbReference type="EMBL" id="GFG62517.1"/>
    </source>
</evidence>
<dbReference type="Proteomes" id="UP000663583">
    <property type="component" value="Chromosome"/>
</dbReference>
<evidence type="ECO:0000313" key="11">
    <source>
        <dbReference type="EMBL" id="GFG65457.1"/>
    </source>
</evidence>
<dbReference type="PROSITE" id="PS51085">
    <property type="entry name" value="2FE2S_FER_2"/>
    <property type="match status" value="1"/>
</dbReference>
<reference evidence="10" key="2">
    <citation type="submission" date="2020-02" db="EMBL/GenBank/DDBJ databases">
        <authorList>
            <person name="Matsumoto Y."/>
            <person name="Kinjo T."/>
            <person name="Motooka D."/>
            <person name="Nabeya D."/>
            <person name="Jung N."/>
            <person name="Uechi K."/>
            <person name="Horii T."/>
            <person name="Iida T."/>
            <person name="Fujita J."/>
            <person name="Nakamura S."/>
        </authorList>
    </citation>
    <scope>NUCLEOTIDE SEQUENCE</scope>
    <source>
        <strain evidence="10">JCM 13573</strain>
    </source>
</reference>
<organism evidence="13 15">
    <name type="scientific">Mycobacterium kubicae</name>
    <dbReference type="NCBI Taxonomy" id="120959"/>
    <lineage>
        <taxon>Bacteria</taxon>
        <taxon>Bacillati</taxon>
        <taxon>Actinomycetota</taxon>
        <taxon>Actinomycetes</taxon>
        <taxon>Mycobacteriales</taxon>
        <taxon>Mycobacteriaceae</taxon>
        <taxon>Mycobacterium</taxon>
        <taxon>Mycobacterium simiae complex</taxon>
    </lineage>
</organism>
<dbReference type="PROSITE" id="PS51384">
    <property type="entry name" value="FAD_FR"/>
    <property type="match status" value="1"/>
</dbReference>
<dbReference type="Pfam" id="PF00970">
    <property type="entry name" value="FAD_binding_6"/>
    <property type="match status" value="1"/>
</dbReference>
<dbReference type="Gene3D" id="3.10.20.30">
    <property type="match status" value="1"/>
</dbReference>
<dbReference type="EMBL" id="BLKU01000001">
    <property type="protein sequence ID" value="GFG62517.1"/>
    <property type="molecule type" value="Genomic_DNA"/>
</dbReference>